<dbReference type="OrthoDB" id="2579508at2759"/>
<organism evidence="1 2">
    <name type="scientific">Tulasnella calospora MUT 4182</name>
    <dbReference type="NCBI Taxonomy" id="1051891"/>
    <lineage>
        <taxon>Eukaryota</taxon>
        <taxon>Fungi</taxon>
        <taxon>Dikarya</taxon>
        <taxon>Basidiomycota</taxon>
        <taxon>Agaricomycotina</taxon>
        <taxon>Agaricomycetes</taxon>
        <taxon>Cantharellales</taxon>
        <taxon>Tulasnellaceae</taxon>
        <taxon>Tulasnella</taxon>
    </lineage>
</organism>
<evidence type="ECO:0000313" key="2">
    <source>
        <dbReference type="Proteomes" id="UP000054248"/>
    </source>
</evidence>
<dbReference type="Proteomes" id="UP000054248">
    <property type="component" value="Unassembled WGS sequence"/>
</dbReference>
<dbReference type="AlphaFoldDB" id="A0A0C3Q548"/>
<proteinExistence type="predicted"/>
<feature type="non-terminal residue" evidence="1">
    <location>
        <position position="1"/>
    </location>
</feature>
<protein>
    <submittedName>
        <fullName evidence="1">Uncharacterized protein</fullName>
    </submittedName>
</protein>
<sequence>RKPDCVRKLRDIQRIPRDDFFSRVQKFSNTLPVGFQPAPKGVASMQPGLWDGDHRHDEEYLSLQATGFDVRYHSLRLPEAEKRVADWIEGFPAMTAARVLHVSDPETLGWTYQPVGGKKTMGMLSDLCWQKPPPGNSSVKEETIRRLVLEVKAPWVLDLELFTAFVNTPKIPTFDEIRKAKGVGSSSPDVNWTTTRDNPLDKTFQPMGQPSIRFSKVENIWAQIYDYCVTQGNFFFILTTYDYWVFGVFSADYSAAKVTDPLPFDLSEPNILECLVYWTQSARLVPGMFEIPWVSDSFEPPRDQVHALKDAVLL</sequence>
<evidence type="ECO:0000313" key="1">
    <source>
        <dbReference type="EMBL" id="KIO18586.1"/>
    </source>
</evidence>
<feature type="non-terminal residue" evidence="1">
    <location>
        <position position="314"/>
    </location>
</feature>
<name>A0A0C3Q548_9AGAM</name>
<accession>A0A0C3Q548</accession>
<dbReference type="EMBL" id="KN823275">
    <property type="protein sequence ID" value="KIO18586.1"/>
    <property type="molecule type" value="Genomic_DNA"/>
</dbReference>
<dbReference type="HOGENOM" id="CLU_887283_0_0_1"/>
<keyword evidence="2" id="KW-1185">Reference proteome</keyword>
<gene>
    <name evidence="1" type="ORF">M407DRAFT_157538</name>
</gene>
<reference evidence="2" key="2">
    <citation type="submission" date="2015-01" db="EMBL/GenBank/DDBJ databases">
        <title>Evolutionary Origins and Diversification of the Mycorrhizal Mutualists.</title>
        <authorList>
            <consortium name="DOE Joint Genome Institute"/>
            <consortium name="Mycorrhizal Genomics Consortium"/>
            <person name="Kohler A."/>
            <person name="Kuo A."/>
            <person name="Nagy L.G."/>
            <person name="Floudas D."/>
            <person name="Copeland A."/>
            <person name="Barry K.W."/>
            <person name="Cichocki N."/>
            <person name="Veneault-Fourrey C."/>
            <person name="LaButti K."/>
            <person name="Lindquist E.A."/>
            <person name="Lipzen A."/>
            <person name="Lundell T."/>
            <person name="Morin E."/>
            <person name="Murat C."/>
            <person name="Riley R."/>
            <person name="Ohm R."/>
            <person name="Sun H."/>
            <person name="Tunlid A."/>
            <person name="Henrissat B."/>
            <person name="Grigoriev I.V."/>
            <person name="Hibbett D.S."/>
            <person name="Martin F."/>
        </authorList>
    </citation>
    <scope>NUCLEOTIDE SEQUENCE [LARGE SCALE GENOMIC DNA]</scope>
    <source>
        <strain evidence="2">MUT 4182</strain>
    </source>
</reference>
<reference evidence="1 2" key="1">
    <citation type="submission" date="2014-04" db="EMBL/GenBank/DDBJ databases">
        <authorList>
            <consortium name="DOE Joint Genome Institute"/>
            <person name="Kuo A."/>
            <person name="Girlanda M."/>
            <person name="Perotto S."/>
            <person name="Kohler A."/>
            <person name="Nagy L.G."/>
            <person name="Floudas D."/>
            <person name="Copeland A."/>
            <person name="Barry K.W."/>
            <person name="Cichocki N."/>
            <person name="Veneault-Fourrey C."/>
            <person name="LaButti K."/>
            <person name="Lindquist E.A."/>
            <person name="Lipzen A."/>
            <person name="Lundell T."/>
            <person name="Morin E."/>
            <person name="Murat C."/>
            <person name="Sun H."/>
            <person name="Tunlid A."/>
            <person name="Henrissat B."/>
            <person name="Grigoriev I.V."/>
            <person name="Hibbett D.S."/>
            <person name="Martin F."/>
            <person name="Nordberg H.P."/>
            <person name="Cantor M.N."/>
            <person name="Hua S.X."/>
        </authorList>
    </citation>
    <scope>NUCLEOTIDE SEQUENCE [LARGE SCALE GENOMIC DNA]</scope>
    <source>
        <strain evidence="1 2">MUT 4182</strain>
    </source>
</reference>